<dbReference type="Proteomes" id="UP000259273">
    <property type="component" value="Unassembled WGS sequence"/>
</dbReference>
<comment type="caution">
    <text evidence="6">The sequence shown here is derived from an EMBL/GenBank/DDBJ whole genome shotgun (WGS) entry which is preliminary data.</text>
</comment>
<dbReference type="SUPFAM" id="SSF48452">
    <property type="entry name" value="TPR-like"/>
    <property type="match status" value="1"/>
</dbReference>
<reference evidence="6 7" key="1">
    <citation type="journal article" date="2018" name="Nat. Biotechnol.">
        <title>A standardized bacterial taxonomy based on genome phylogeny substantially revises the tree of life.</title>
        <authorList>
            <person name="Parks D.H."/>
            <person name="Chuvochina M."/>
            <person name="Waite D.W."/>
            <person name="Rinke C."/>
            <person name="Skarshewski A."/>
            <person name="Chaumeil P.A."/>
            <person name="Hugenholtz P."/>
        </authorList>
    </citation>
    <scope>NUCLEOTIDE SEQUENCE [LARGE SCALE GENOMIC DNA]</scope>
    <source>
        <strain evidence="6">UBA9158</strain>
    </source>
</reference>
<dbReference type="PROSITE" id="PS50005">
    <property type="entry name" value="TPR"/>
    <property type="match status" value="1"/>
</dbReference>
<feature type="repeat" description="TPR" evidence="4">
    <location>
        <begin position="62"/>
        <end position="95"/>
    </location>
</feature>
<comment type="similarity">
    <text evidence="1">Belongs to the aspartyl/asparaginyl beta-hydroxylase family.</text>
</comment>
<dbReference type="PANTHER" id="PTHR46332:SF5">
    <property type="entry name" value="ASPARTATE BETA-HYDROXYLASE DOMAIN CONTAINING 2"/>
    <property type="match status" value="1"/>
</dbReference>
<dbReference type="InterPro" id="IPR011990">
    <property type="entry name" value="TPR-like_helical_dom_sf"/>
</dbReference>
<organism evidence="6 7">
    <name type="scientific">Haliea salexigens</name>
    <dbReference type="NCBI Taxonomy" id="287487"/>
    <lineage>
        <taxon>Bacteria</taxon>
        <taxon>Pseudomonadati</taxon>
        <taxon>Pseudomonadota</taxon>
        <taxon>Gammaproteobacteria</taxon>
        <taxon>Cellvibrionales</taxon>
        <taxon>Halieaceae</taxon>
        <taxon>Haliea</taxon>
    </lineage>
</organism>
<evidence type="ECO:0000259" key="5">
    <source>
        <dbReference type="Pfam" id="PF05118"/>
    </source>
</evidence>
<dbReference type="EMBL" id="DMND01000004">
    <property type="protein sequence ID" value="HAN26166.1"/>
    <property type="molecule type" value="Genomic_DNA"/>
</dbReference>
<feature type="domain" description="Aspartyl/asparaginy/proline hydroxylase" evidence="5">
    <location>
        <begin position="220"/>
        <end position="384"/>
    </location>
</feature>
<proteinExistence type="inferred from homology"/>
<dbReference type="PANTHER" id="PTHR46332">
    <property type="entry name" value="ASPARTATE BETA-HYDROXYLASE DOMAIN-CONTAINING PROTEIN 2"/>
    <property type="match status" value="1"/>
</dbReference>
<gene>
    <name evidence="6" type="ORF">DCP75_00235</name>
</gene>
<dbReference type="GO" id="GO:0016020">
    <property type="term" value="C:membrane"/>
    <property type="evidence" value="ECO:0007669"/>
    <property type="project" value="TreeGrafter"/>
</dbReference>
<dbReference type="STRING" id="1121937.GCA_000423125_02466"/>
<evidence type="ECO:0000313" key="7">
    <source>
        <dbReference type="Proteomes" id="UP000259273"/>
    </source>
</evidence>
<protein>
    <submittedName>
        <fullName evidence="6">Aspartyl beta-hydroxylase</fullName>
    </submittedName>
</protein>
<dbReference type="InterPro" id="IPR019734">
    <property type="entry name" value="TPR_rpt"/>
</dbReference>
<name>A0A3C1KIS8_9GAMM</name>
<evidence type="ECO:0000256" key="1">
    <source>
        <dbReference type="ARBA" id="ARBA00007730"/>
    </source>
</evidence>
<accession>A0A3C1KIS8</accession>
<dbReference type="InterPro" id="IPR007803">
    <property type="entry name" value="Asp/Arg/Pro-Hydrxlase"/>
</dbReference>
<evidence type="ECO:0000313" key="6">
    <source>
        <dbReference type="EMBL" id="HAN26166.1"/>
    </source>
</evidence>
<dbReference type="InterPro" id="IPR051821">
    <property type="entry name" value="Asp/Asn_beta-hydroxylase"/>
</dbReference>
<evidence type="ECO:0000256" key="4">
    <source>
        <dbReference type="PROSITE-ProRule" id="PRU00339"/>
    </source>
</evidence>
<evidence type="ECO:0000256" key="3">
    <source>
        <dbReference type="ARBA" id="ARBA00023002"/>
    </source>
</evidence>
<keyword evidence="3" id="KW-0560">Oxidoreductase</keyword>
<sequence length="407" mass="45692">MIHDSIAMGWERQFGASLCAGARVSGQPQQRLQAALEALRAGRAGEAEALLDELTRAGNAAASTWLALAFARVNLDRAEGALLAVDRALQLEPRNIRALLFKADHLDRLGRDRIALEFYQGALRVASSMAQIPEDVRRGLARAEEVCDRWAAHYENYLLENLEEAGFNRAEFPRFAESLDIACGKAPVQLQQPTRYYFPGLPQRTFYPREAFPWAAALEAQTAQIRAELLAVMADGAHFQPYLESDPDQPQLNTSRNLDAMDWSACYLWRDGVRVEALAERCPVTFAALEQVPLCRVPGQMPSALFSRLAPGARIEPHHGAVNTRLICHLPLVVPPQCGELRVGNDRRSWREGELLVFDDTMEHEAWNESREERVVLLFDIWRPELGEAERHWVATMLQAVEAYEAT</sequence>
<dbReference type="InterPro" id="IPR027443">
    <property type="entry name" value="IPNS-like_sf"/>
</dbReference>
<dbReference type="SUPFAM" id="SSF51197">
    <property type="entry name" value="Clavaminate synthase-like"/>
    <property type="match status" value="1"/>
</dbReference>
<keyword evidence="4" id="KW-0802">TPR repeat</keyword>
<dbReference type="Gene3D" id="1.25.40.10">
    <property type="entry name" value="Tetratricopeptide repeat domain"/>
    <property type="match status" value="1"/>
</dbReference>
<dbReference type="AlphaFoldDB" id="A0A3C1KIS8"/>
<dbReference type="Gene3D" id="2.60.120.330">
    <property type="entry name" value="B-lactam Antibiotic, Isopenicillin N Synthase, Chain"/>
    <property type="match status" value="1"/>
</dbReference>
<dbReference type="GO" id="GO:0051213">
    <property type="term" value="F:dioxygenase activity"/>
    <property type="evidence" value="ECO:0007669"/>
    <property type="project" value="UniProtKB-KW"/>
</dbReference>
<dbReference type="Pfam" id="PF05118">
    <property type="entry name" value="Asp_Arg_Hydrox"/>
    <property type="match status" value="1"/>
</dbReference>
<evidence type="ECO:0000256" key="2">
    <source>
        <dbReference type="ARBA" id="ARBA00022964"/>
    </source>
</evidence>
<keyword evidence="2" id="KW-0223">Dioxygenase</keyword>